<comment type="caution">
    <text evidence="1">The sequence shown here is derived from an EMBL/GenBank/DDBJ whole genome shotgun (WGS) entry which is preliminary data.</text>
</comment>
<organism evidence="1 2">
    <name type="scientific">Salmonirosea aquatica</name>
    <dbReference type="NCBI Taxonomy" id="2654236"/>
    <lineage>
        <taxon>Bacteria</taxon>
        <taxon>Pseudomonadati</taxon>
        <taxon>Bacteroidota</taxon>
        <taxon>Cytophagia</taxon>
        <taxon>Cytophagales</taxon>
        <taxon>Spirosomataceae</taxon>
        <taxon>Salmonirosea</taxon>
    </lineage>
</organism>
<name>A0A7C9BI86_9BACT</name>
<dbReference type="RefSeq" id="WP_152764654.1">
    <property type="nucleotide sequence ID" value="NZ_WHLY01000002.1"/>
</dbReference>
<sequence length="97" mass="11146">MRNLHGIKVGTTVYHLLHGWEGVVREINPQADFPLCIESFNTQDWYTIDGRMFPEDVNPAWVAQPPLPIERATGHLEFLTQAKNLIDVEITRITKHP</sequence>
<dbReference type="Proteomes" id="UP000479293">
    <property type="component" value="Unassembled WGS sequence"/>
</dbReference>
<protein>
    <submittedName>
        <fullName evidence="1">Uncharacterized protein</fullName>
    </submittedName>
</protein>
<evidence type="ECO:0000313" key="1">
    <source>
        <dbReference type="EMBL" id="MPR36600.1"/>
    </source>
</evidence>
<dbReference type="AlphaFoldDB" id="A0A7C9BI86"/>
<dbReference type="EMBL" id="WHLY01000002">
    <property type="protein sequence ID" value="MPR36600.1"/>
    <property type="molecule type" value="Genomic_DNA"/>
</dbReference>
<reference evidence="1 2" key="1">
    <citation type="submission" date="2019-10" db="EMBL/GenBank/DDBJ databases">
        <title>Draft Genome Sequence of Cytophagaceae sp. SJW1-29.</title>
        <authorList>
            <person name="Choi A."/>
        </authorList>
    </citation>
    <scope>NUCLEOTIDE SEQUENCE [LARGE SCALE GENOMIC DNA]</scope>
    <source>
        <strain evidence="1 2">SJW1-29</strain>
    </source>
</reference>
<accession>A0A7C9BI86</accession>
<keyword evidence="2" id="KW-1185">Reference proteome</keyword>
<evidence type="ECO:0000313" key="2">
    <source>
        <dbReference type="Proteomes" id="UP000479293"/>
    </source>
</evidence>
<gene>
    <name evidence="1" type="ORF">GBK04_25470</name>
</gene>
<proteinExistence type="predicted"/>